<dbReference type="PANTHER" id="PTHR11559">
    <property type="entry name" value="CARBOXYLESTERASE"/>
    <property type="match status" value="1"/>
</dbReference>
<dbReference type="PROSITE" id="PS00941">
    <property type="entry name" value="CARBOXYLESTERASE_B_2"/>
    <property type="match status" value="1"/>
</dbReference>
<dbReference type="PROSITE" id="PS00122">
    <property type="entry name" value="CARBOXYLESTERASE_B_1"/>
    <property type="match status" value="1"/>
</dbReference>
<dbReference type="HOGENOM" id="CLU_006586_10_5_1"/>
<keyword evidence="3" id="KW-0732">Signal</keyword>
<evidence type="ECO:0000256" key="3">
    <source>
        <dbReference type="RuleBase" id="RU361235"/>
    </source>
</evidence>
<dbReference type="VEuPathDB" id="FungiDB:HMPREF1541_06293"/>
<name>W2RP61_CYPE1</name>
<dbReference type="InParanoid" id="W2RP61"/>
<dbReference type="SUPFAM" id="SSF53474">
    <property type="entry name" value="alpha/beta-Hydrolases"/>
    <property type="match status" value="1"/>
</dbReference>
<accession>W2RP61</accession>
<reference evidence="5 6" key="1">
    <citation type="submission" date="2013-03" db="EMBL/GenBank/DDBJ databases">
        <title>The Genome Sequence of Phialophora europaea CBS 101466.</title>
        <authorList>
            <consortium name="The Broad Institute Genomics Platform"/>
            <person name="Cuomo C."/>
            <person name="de Hoog S."/>
            <person name="Gorbushina A."/>
            <person name="Walker B."/>
            <person name="Young S.K."/>
            <person name="Zeng Q."/>
            <person name="Gargeya S."/>
            <person name="Fitzgerald M."/>
            <person name="Haas B."/>
            <person name="Abouelleil A."/>
            <person name="Allen A.W."/>
            <person name="Alvarado L."/>
            <person name="Arachchi H.M."/>
            <person name="Berlin A.M."/>
            <person name="Chapman S.B."/>
            <person name="Gainer-Dewar J."/>
            <person name="Goldberg J."/>
            <person name="Griggs A."/>
            <person name="Gujja S."/>
            <person name="Hansen M."/>
            <person name="Howarth C."/>
            <person name="Imamovic A."/>
            <person name="Ireland A."/>
            <person name="Larimer J."/>
            <person name="McCowan C."/>
            <person name="Murphy C."/>
            <person name="Pearson M."/>
            <person name="Poon T.W."/>
            <person name="Priest M."/>
            <person name="Roberts A."/>
            <person name="Saif S."/>
            <person name="Shea T."/>
            <person name="Sisk P."/>
            <person name="Sykes S."/>
            <person name="Wortman J."/>
            <person name="Nusbaum C."/>
            <person name="Birren B."/>
        </authorList>
    </citation>
    <scope>NUCLEOTIDE SEQUENCE [LARGE SCALE GENOMIC DNA]</scope>
    <source>
        <strain evidence="5 6">CBS 101466</strain>
    </source>
</reference>
<evidence type="ECO:0000313" key="5">
    <source>
        <dbReference type="EMBL" id="ETN38262.1"/>
    </source>
</evidence>
<dbReference type="OrthoDB" id="408631at2759"/>
<evidence type="ECO:0000256" key="1">
    <source>
        <dbReference type="ARBA" id="ARBA00005964"/>
    </source>
</evidence>
<gene>
    <name evidence="5" type="ORF">HMPREF1541_06293</name>
</gene>
<keyword evidence="6" id="KW-1185">Reference proteome</keyword>
<protein>
    <recommendedName>
        <fullName evidence="3">Carboxylic ester hydrolase</fullName>
        <ecNumber evidence="3">3.1.1.-</ecNumber>
    </recommendedName>
</protein>
<dbReference type="STRING" id="1220924.W2RP61"/>
<dbReference type="GeneID" id="19973632"/>
<dbReference type="AlphaFoldDB" id="W2RP61"/>
<dbReference type="InterPro" id="IPR019826">
    <property type="entry name" value="Carboxylesterase_B_AS"/>
</dbReference>
<sequence length="567" mass="61852">MRCSKAGFGLSLTVLSTLCASSFQQAGPQVDLGYEIHEGVYNASTNLYEFSNIRYAKPPIGELRFAAPESPDGESSDVELGNFTAVCPQGYPAWYFFIALVYSNWWAAGNESLFDYTGAQAQLDAFLATNPPPDIPLGTTEDCLFLDVVVPRAVFDNVKSRYNRRQSWNDYSRGAPVVIWIYGGGYATGNKNLYDPSGLIKASQASGDPGIIYVALNYRTGVFGFSSGPTWEAAGGLPNIGFYDQRLAIEWVAKNIHLFGGDPNQITIMGESAGGGSVQHQITAFGGKEDISFQRAVAQSPGFYSAPTPEQQEDVLQTFLAFANVSTVDEARALDSDTLILANARQILNAEYGSFVYNPVVDGTFVPDVPSRLLADGRFPEGVEILTGHQQNEGVTFTPPDMITNEKLRDFVANVHPDASDAVLDYIINDLYPDVYDGSLPYHDPLQRSMLLVSEFIFTCNTNYLNRAFDNAGHAYEFQVPPATHGQDVLYTFYNGQGDIDAAIAAVHQGYITNFIATGDPNGPGLPTFPIQDGNASMNAWGASGVKTEKDPTANERCAWWQEVHYL</sequence>
<organism evidence="5 6">
    <name type="scientific">Cyphellophora europaea (strain CBS 101466)</name>
    <name type="common">Phialophora europaea</name>
    <dbReference type="NCBI Taxonomy" id="1220924"/>
    <lineage>
        <taxon>Eukaryota</taxon>
        <taxon>Fungi</taxon>
        <taxon>Dikarya</taxon>
        <taxon>Ascomycota</taxon>
        <taxon>Pezizomycotina</taxon>
        <taxon>Eurotiomycetes</taxon>
        <taxon>Chaetothyriomycetidae</taxon>
        <taxon>Chaetothyriales</taxon>
        <taxon>Cyphellophoraceae</taxon>
        <taxon>Cyphellophora</taxon>
    </lineage>
</organism>
<dbReference type="Gene3D" id="3.40.50.1820">
    <property type="entry name" value="alpha/beta hydrolase"/>
    <property type="match status" value="1"/>
</dbReference>
<dbReference type="EC" id="3.1.1.-" evidence="3"/>
<dbReference type="InterPro" id="IPR029058">
    <property type="entry name" value="AB_hydrolase_fold"/>
</dbReference>
<evidence type="ECO:0000313" key="6">
    <source>
        <dbReference type="Proteomes" id="UP000030752"/>
    </source>
</evidence>
<dbReference type="eggNOG" id="KOG1516">
    <property type="taxonomic scope" value="Eukaryota"/>
</dbReference>
<dbReference type="InterPro" id="IPR019819">
    <property type="entry name" value="Carboxylesterase_B_CS"/>
</dbReference>
<dbReference type="EMBL" id="KB822722">
    <property type="protein sequence ID" value="ETN38262.1"/>
    <property type="molecule type" value="Genomic_DNA"/>
</dbReference>
<dbReference type="RefSeq" id="XP_008718851.1">
    <property type="nucleotide sequence ID" value="XM_008720629.1"/>
</dbReference>
<proteinExistence type="inferred from homology"/>
<feature type="domain" description="Carboxylesterase type B" evidence="4">
    <location>
        <begin position="44"/>
        <end position="532"/>
    </location>
</feature>
<feature type="signal peptide" evidence="3">
    <location>
        <begin position="1"/>
        <end position="19"/>
    </location>
</feature>
<evidence type="ECO:0000256" key="2">
    <source>
        <dbReference type="ARBA" id="ARBA00022801"/>
    </source>
</evidence>
<evidence type="ECO:0000259" key="4">
    <source>
        <dbReference type="Pfam" id="PF00135"/>
    </source>
</evidence>
<dbReference type="InterPro" id="IPR050309">
    <property type="entry name" value="Type-B_Carboxylest/Lipase"/>
</dbReference>
<feature type="chain" id="PRO_5005149947" description="Carboxylic ester hydrolase" evidence="3">
    <location>
        <begin position="20"/>
        <end position="567"/>
    </location>
</feature>
<dbReference type="GO" id="GO:0016787">
    <property type="term" value="F:hydrolase activity"/>
    <property type="evidence" value="ECO:0007669"/>
    <property type="project" value="UniProtKB-KW"/>
</dbReference>
<dbReference type="Proteomes" id="UP000030752">
    <property type="component" value="Unassembled WGS sequence"/>
</dbReference>
<comment type="similarity">
    <text evidence="1 3">Belongs to the type-B carboxylesterase/lipase family.</text>
</comment>
<dbReference type="ESTHER" id="9euro-w2rp61">
    <property type="family name" value="Fungal_carboxylesterase_lipase"/>
</dbReference>
<dbReference type="InterPro" id="IPR002018">
    <property type="entry name" value="CarbesteraseB"/>
</dbReference>
<dbReference type="Pfam" id="PF00135">
    <property type="entry name" value="COesterase"/>
    <property type="match status" value="1"/>
</dbReference>
<keyword evidence="2 3" id="KW-0378">Hydrolase</keyword>